<dbReference type="InterPro" id="IPR027039">
    <property type="entry name" value="Crtac1"/>
</dbReference>
<dbReference type="Proteomes" id="UP000245489">
    <property type="component" value="Unassembled WGS sequence"/>
</dbReference>
<evidence type="ECO:0000259" key="2">
    <source>
        <dbReference type="Pfam" id="PF07593"/>
    </source>
</evidence>
<dbReference type="InterPro" id="IPR028994">
    <property type="entry name" value="Integrin_alpha_N"/>
</dbReference>
<dbReference type="SUPFAM" id="SSF69318">
    <property type="entry name" value="Integrin alpha N-terminal domain"/>
    <property type="match status" value="3"/>
</dbReference>
<evidence type="ECO:0000313" key="3">
    <source>
        <dbReference type="EMBL" id="PWK26296.1"/>
    </source>
</evidence>
<feature type="domain" description="ASPIC/UnbV" evidence="2">
    <location>
        <begin position="569"/>
        <end position="636"/>
    </location>
</feature>
<name>A0A316E897_9BACT</name>
<dbReference type="Pfam" id="PF13517">
    <property type="entry name" value="FG-GAP_3"/>
    <property type="match status" value="3"/>
</dbReference>
<accession>A0A316E897</accession>
<keyword evidence="1" id="KW-0732">Signal</keyword>
<protein>
    <submittedName>
        <fullName evidence="3">VCBS repeat protein</fullName>
    </submittedName>
</protein>
<comment type="caution">
    <text evidence="3">The sequence shown here is derived from an EMBL/GenBank/DDBJ whole genome shotgun (WGS) entry which is preliminary data.</text>
</comment>
<reference evidence="3 4" key="1">
    <citation type="submission" date="2018-05" db="EMBL/GenBank/DDBJ databases">
        <title>Genomic Encyclopedia of Archaeal and Bacterial Type Strains, Phase II (KMG-II): from individual species to whole genera.</title>
        <authorList>
            <person name="Goeker M."/>
        </authorList>
    </citation>
    <scope>NUCLEOTIDE SEQUENCE [LARGE SCALE GENOMIC DNA]</scope>
    <source>
        <strain evidence="3 4">DSM 22214</strain>
    </source>
</reference>
<evidence type="ECO:0000256" key="1">
    <source>
        <dbReference type="ARBA" id="ARBA00022729"/>
    </source>
</evidence>
<sequence>MILEILHKIVLNLYFYIKSKKYFNSESIRVMTRKYQLLLSIIISCFLYSCGDDTVFTKLPTEKTNISFSNRITELDTMNILTFEYVNNGGGVALGDFNNDKLVDVYFTGNQVDNKLYLNKGDMKFEDVSQKANVEAKGKWCSGVAVVDINNDKLLDIYVCATVKKVANERANLLYVNQGVGKDGVPIFKEMAKEYGIADTTHTTNAVFFDYDNDSDLDLYVLVNEMDDTRFPNKYHDKIVDGSSKRTDRLYRNDFSKELNHPVYTDISKEAGILVEGYGLGVNITDINRDGWKDIYVTNDYLTNDLLYINSGSVNGASPRFTDQATDYFKHTSHSAMGNDVEDLNNDGLVDMMSVDMMPADNYRKKMMTMANNYLVYQNNEQYHYTFQYPRNTLQINQGINPKTGKPVFSEMGLLAGVAETDWSWTPMITDFDNDGFRDIIVTNGFPKDITDQDFMAYRNDVGNYTETMSLLELVPSVKISNYAFKNKSKVGDAQIGFEDVTKAWGIDVPSFSNGAAYADLDNDGDLDYVVNNINDSASVYRNNSIQLKPEESNYLRVKFNGLSNNINGIGAWVEIAYDNGQKQVYENTPYRGYLSTIENVAHFGLGKTKKIDEVKIIWQSGKQQILKNIPANQVLIVDERLAVSSTNNANTTVSLFKDVTDSLAINYVHSEFDAIDFNIQKLLPHKLSQFGPAIAVGDVNGDGLEDVFIGGSMKKKGVFLVQNAAGKFVKSDLILNETDETKLAEDMGVLLFDADHDNDLDLYIVSGSNELPKDSPDYQDRFYENDGKGHFAQNKNALPKFLKSGSCVKATDYDHDGDLDLFVGGRMEVSAYPKPVSSYILRNDSRAGQPAKFTDVTAQIAPNLNNIGLVCDALWTDFDNDGWVDLMLAGEWMPITILKNTNGKFANITPSTASLNKEVGLWTSLTAGDFDNDGDMDYIAGNMGVNSLMRASDEYPVSIYAKDFNTDGNYDAIPTVFYKTKEGERIEVTFHGRDDLAKQMNTIRKKFDNFSKFANAGIKDVLSEDDLKDALIFKANHLKTSYIENLGKGEFKISALPLQTQTAPINGMLVEDFDADGNLDILMVGNDFGTEVSVGRFDAFNGLLLKGNGKGQFKPLTLSETAFCVGGDAKGLVRVTNAKGQPLMMATQNLAELKTFKGTKNYISKPLQSGDIVAIEKLKNGKSRRVEVGYGTSFLSQSSRNLLLSPDVKSVEVIDSKGKKRNL</sequence>
<dbReference type="InterPro" id="IPR011519">
    <property type="entry name" value="UnbV_ASPIC"/>
</dbReference>
<dbReference type="PANTHER" id="PTHR16026:SF0">
    <property type="entry name" value="CARTILAGE ACIDIC PROTEIN 1"/>
    <property type="match status" value="1"/>
</dbReference>
<dbReference type="Gene3D" id="2.130.10.130">
    <property type="entry name" value="Integrin alpha, N-terminal"/>
    <property type="match status" value="2"/>
</dbReference>
<dbReference type="AlphaFoldDB" id="A0A316E897"/>
<dbReference type="PANTHER" id="PTHR16026">
    <property type="entry name" value="CARTILAGE ACIDIC PROTEIN 1"/>
    <property type="match status" value="1"/>
</dbReference>
<evidence type="ECO:0000313" key="4">
    <source>
        <dbReference type="Proteomes" id="UP000245489"/>
    </source>
</evidence>
<dbReference type="InterPro" id="IPR013517">
    <property type="entry name" value="FG-GAP"/>
</dbReference>
<dbReference type="Pfam" id="PF01839">
    <property type="entry name" value="FG-GAP"/>
    <property type="match status" value="1"/>
</dbReference>
<proteinExistence type="predicted"/>
<dbReference type="Pfam" id="PF07593">
    <property type="entry name" value="UnbV_ASPIC"/>
    <property type="match status" value="1"/>
</dbReference>
<dbReference type="EMBL" id="QGGO01000012">
    <property type="protein sequence ID" value="PWK26296.1"/>
    <property type="molecule type" value="Genomic_DNA"/>
</dbReference>
<gene>
    <name evidence="3" type="ORF">LV89_02467</name>
</gene>
<organism evidence="3 4">
    <name type="scientific">Arcicella aurantiaca</name>
    <dbReference type="NCBI Taxonomy" id="591202"/>
    <lineage>
        <taxon>Bacteria</taxon>
        <taxon>Pseudomonadati</taxon>
        <taxon>Bacteroidota</taxon>
        <taxon>Cytophagia</taxon>
        <taxon>Cytophagales</taxon>
        <taxon>Flectobacillaceae</taxon>
        <taxon>Arcicella</taxon>
    </lineage>
</organism>
<keyword evidence="4" id="KW-1185">Reference proteome</keyword>